<gene>
    <name evidence="20" type="primary">LOC100373962</name>
</gene>
<name>A0ABM0M6S0_SACKO</name>
<dbReference type="CDD" id="cd06352">
    <property type="entry name" value="PBP1_NPR_GC-like"/>
    <property type="match status" value="1"/>
</dbReference>
<dbReference type="SUPFAM" id="SSF53822">
    <property type="entry name" value="Periplasmic binding protein-like I"/>
    <property type="match status" value="1"/>
</dbReference>
<dbReference type="InterPro" id="IPR001054">
    <property type="entry name" value="A/G_cyclase"/>
</dbReference>
<dbReference type="PANTHER" id="PTHR11920:SF335">
    <property type="entry name" value="GUANYLATE CYCLASE"/>
    <property type="match status" value="1"/>
</dbReference>
<accession>A0ABM0M6S0</accession>
<dbReference type="InterPro" id="IPR029787">
    <property type="entry name" value="Nucleotide_cyclase"/>
</dbReference>
<evidence type="ECO:0000256" key="4">
    <source>
        <dbReference type="ARBA" id="ARBA00022729"/>
    </source>
</evidence>
<dbReference type="PROSITE" id="PS50125">
    <property type="entry name" value="GUANYLATE_CYCLASE_2"/>
    <property type="match status" value="1"/>
</dbReference>
<keyword evidence="4" id="KW-0732">Signal</keyword>
<keyword evidence="9" id="KW-0675">Receptor</keyword>
<dbReference type="Gene3D" id="1.10.510.10">
    <property type="entry name" value="Transferase(Phosphotransferase) domain 1"/>
    <property type="match status" value="1"/>
</dbReference>
<keyword evidence="3 16" id="KW-0812">Transmembrane</keyword>
<dbReference type="SUPFAM" id="SSF56112">
    <property type="entry name" value="Protein kinase-like (PK-like)"/>
    <property type="match status" value="1"/>
</dbReference>
<evidence type="ECO:0000259" key="18">
    <source>
        <dbReference type="PROSITE" id="PS50125"/>
    </source>
</evidence>
<protein>
    <recommendedName>
        <fullName evidence="2 14">Guanylate cyclase</fullName>
        <ecNumber evidence="2 14">4.6.1.2</ecNumber>
    </recommendedName>
</protein>
<dbReference type="InterPro" id="IPR001245">
    <property type="entry name" value="Ser-Thr/Tyr_kinase_cat_dom"/>
</dbReference>
<evidence type="ECO:0000256" key="2">
    <source>
        <dbReference type="ARBA" id="ARBA00012202"/>
    </source>
</evidence>
<organism evidence="19 20">
    <name type="scientific">Saccoglossus kowalevskii</name>
    <name type="common">Acorn worm</name>
    <dbReference type="NCBI Taxonomy" id="10224"/>
    <lineage>
        <taxon>Eukaryota</taxon>
        <taxon>Metazoa</taxon>
        <taxon>Hemichordata</taxon>
        <taxon>Enteropneusta</taxon>
        <taxon>Harrimaniidae</taxon>
        <taxon>Saccoglossus</taxon>
    </lineage>
</organism>
<dbReference type="Pfam" id="PF00211">
    <property type="entry name" value="Guanylate_cyc"/>
    <property type="match status" value="1"/>
</dbReference>
<dbReference type="InterPro" id="IPR001170">
    <property type="entry name" value="ANPR/GUC"/>
</dbReference>
<dbReference type="InterPro" id="IPR018297">
    <property type="entry name" value="A/G_cyclase_CS"/>
</dbReference>
<dbReference type="Gene3D" id="3.30.70.1230">
    <property type="entry name" value="Nucleotide cyclase"/>
    <property type="match status" value="1"/>
</dbReference>
<dbReference type="Proteomes" id="UP000694865">
    <property type="component" value="Unplaced"/>
</dbReference>
<dbReference type="SUPFAM" id="SSF55073">
    <property type="entry name" value="Nucleotide cyclase"/>
    <property type="match status" value="1"/>
</dbReference>
<dbReference type="Pfam" id="PF01094">
    <property type="entry name" value="ANF_receptor"/>
    <property type="match status" value="1"/>
</dbReference>
<dbReference type="InterPro" id="IPR011009">
    <property type="entry name" value="Kinase-like_dom_sf"/>
</dbReference>
<dbReference type="PROSITE" id="PS50011">
    <property type="entry name" value="PROTEIN_KINASE_DOM"/>
    <property type="match status" value="1"/>
</dbReference>
<dbReference type="GeneID" id="100373962"/>
<keyword evidence="5" id="KW-0547">Nucleotide-binding</keyword>
<keyword evidence="12 14" id="KW-0141">cGMP biosynthesis</keyword>
<dbReference type="InterPro" id="IPR000719">
    <property type="entry name" value="Prot_kinase_dom"/>
</dbReference>
<feature type="transmembrane region" description="Helical" evidence="16">
    <location>
        <begin position="478"/>
        <end position="501"/>
    </location>
</feature>
<evidence type="ECO:0000256" key="7">
    <source>
        <dbReference type="ARBA" id="ARBA00023134"/>
    </source>
</evidence>
<comment type="similarity">
    <text evidence="13">Belongs to the adenylyl cyclase class-4/guanylyl cyclase family.</text>
</comment>
<keyword evidence="10" id="KW-0325">Glycoprotein</keyword>
<dbReference type="Pfam" id="PF07701">
    <property type="entry name" value="HNOBA"/>
    <property type="match status" value="1"/>
</dbReference>
<evidence type="ECO:0000313" key="19">
    <source>
        <dbReference type="Proteomes" id="UP000694865"/>
    </source>
</evidence>
<dbReference type="RefSeq" id="XP_006815711.1">
    <property type="nucleotide sequence ID" value="XM_006815648.1"/>
</dbReference>
<evidence type="ECO:0000256" key="16">
    <source>
        <dbReference type="SAM" id="Phobius"/>
    </source>
</evidence>
<dbReference type="EC" id="4.6.1.2" evidence="2 14"/>
<dbReference type="PRINTS" id="PR00255">
    <property type="entry name" value="NATPEPTIDER"/>
</dbReference>
<feature type="domain" description="Guanylate cyclase" evidence="18">
    <location>
        <begin position="886"/>
        <end position="1016"/>
    </location>
</feature>
<dbReference type="SMART" id="SM00044">
    <property type="entry name" value="CYCc"/>
    <property type="match status" value="1"/>
</dbReference>
<feature type="non-terminal residue" evidence="20">
    <location>
        <position position="1084"/>
    </location>
</feature>
<dbReference type="PROSITE" id="PS00452">
    <property type="entry name" value="GUANYLATE_CYCLASE_1"/>
    <property type="match status" value="1"/>
</dbReference>
<keyword evidence="7" id="KW-0342">GTP-binding</keyword>
<evidence type="ECO:0000313" key="20">
    <source>
        <dbReference type="RefSeq" id="XP_006815711.1"/>
    </source>
</evidence>
<evidence type="ECO:0000256" key="15">
    <source>
        <dbReference type="SAM" id="Coils"/>
    </source>
</evidence>
<keyword evidence="6 16" id="KW-1133">Transmembrane helix</keyword>
<keyword evidence="11 13" id="KW-0456">Lyase</keyword>
<dbReference type="CDD" id="cd14042">
    <property type="entry name" value="PK_GC-A_B"/>
    <property type="match status" value="1"/>
</dbReference>
<dbReference type="Gene3D" id="3.40.50.2300">
    <property type="match status" value="2"/>
</dbReference>
<comment type="catalytic activity">
    <reaction evidence="14">
        <text>GTP = 3',5'-cyclic GMP + diphosphate</text>
        <dbReference type="Rhea" id="RHEA:13665"/>
        <dbReference type="ChEBI" id="CHEBI:33019"/>
        <dbReference type="ChEBI" id="CHEBI:37565"/>
        <dbReference type="ChEBI" id="CHEBI:57746"/>
        <dbReference type="EC" id="4.6.1.2"/>
    </reaction>
</comment>
<evidence type="ECO:0000256" key="9">
    <source>
        <dbReference type="ARBA" id="ARBA00023170"/>
    </source>
</evidence>
<keyword evidence="19" id="KW-1185">Reference proteome</keyword>
<dbReference type="InterPro" id="IPR011645">
    <property type="entry name" value="HNOB_dom_associated"/>
</dbReference>
<sequence length="1084" mass="122770">MQLPIVNINACAALIWICWLCQYLRQIETREFHLGLLLPWDGFWPVGKHAAGAALVAIDFINADAQFSAIHTNGHNLSLAWRDDKCDVGVGLSQLVDLWSVKYDGNHLDAFIGPGCSIICEPGGLLASQWGVPMVSWGCASSALSNKIEYPTFARTVAPMTRTADFVLQIMLHFNWTRVAIITTAESVWQLTANALSKKLIENNIEVPEFHIFYSSDELTKYENMKSGYQALEEAKSSSRIFILCAYGRDVRHLLLSAYDLRMTEGEYAFFTLQVSLDSYYSASIDMEDDRNGDAALPFEGKHMVTMVTWTEKEEWLMDISVYEPDGDSAYQQFHSQVRSKLREDPFNYNLPDNEAISTEAAMIYEAVLLYAVALNESLAQGVDQYDTTNISRRLFDRNFTGLYGEAYIDHHGDRSLNYMLRNVQNGSYIHVADYFVSDGVYRDVSHSVVWPGSSQSPPQDRPSCSADICQQDSFDKISVVAVVCSVVGLAIVSIVGYIVYRNRKYEEDLMNKLWKINFYDIQFTDTGSKTHFGSKISHSSKFSNDTAVQSTTNSHEGAQMFTRVGRYQSNLVAIKPVRKKSVHITRELLMEFKELRDLRHANINQFVGACVDAPEICIVTHYCSKGSLQDVLENDNIKLDWLFKLSFASDIAKGMAYLHASPIQSHGNLKSTNCLIDSRWVCKITDFDLIRFREGQTEIKYTHYIEYARKLWTAPELLNMGDTPLKGTQKGDVYSFGIILQEIVVRGGPYCMFNMEPEDIISRVKDGTSPYFRPKVPLDSGDERILDLMRICWEQIPAFRPNFSTIADSLKKMNKGRQTTLIDNMISMMEKYADHLEDLVEERTRQLAEEQKKTDELLYRMLPRSVAEQLKQGRVVEPENFAKVTIFFSDIVGFTQLAGDSSPMQVVDVLNDLYTCFDTILENYDVYKVETIGDAYMVVSGLPIRNSNKHAGEICTMALDLLSSMRTFKIRHKSDMQLQLRIGIHTGPCVAGVVGLKMPRYCLFGDTVNYASRMESTGLALRIHISAACREVLMQLGGFYFEERGDVYIKGKGKVNTWFLIGKKGFNKPLPVVNSACINEHHF</sequence>
<evidence type="ECO:0000256" key="1">
    <source>
        <dbReference type="ARBA" id="ARBA00004479"/>
    </source>
</evidence>
<evidence type="ECO:0000256" key="5">
    <source>
        <dbReference type="ARBA" id="ARBA00022741"/>
    </source>
</evidence>
<reference evidence="20" key="1">
    <citation type="submission" date="2025-08" db="UniProtKB">
        <authorList>
            <consortium name="RefSeq"/>
        </authorList>
    </citation>
    <scope>IDENTIFICATION</scope>
    <source>
        <tissue evidence="20">Testes</tissue>
    </source>
</reference>
<evidence type="ECO:0000256" key="11">
    <source>
        <dbReference type="ARBA" id="ARBA00023239"/>
    </source>
</evidence>
<feature type="coiled-coil region" evidence="15">
    <location>
        <begin position="823"/>
        <end position="854"/>
    </location>
</feature>
<evidence type="ECO:0000256" key="6">
    <source>
        <dbReference type="ARBA" id="ARBA00022989"/>
    </source>
</evidence>
<dbReference type="CDD" id="cd07302">
    <property type="entry name" value="CHD"/>
    <property type="match status" value="1"/>
</dbReference>
<evidence type="ECO:0000256" key="3">
    <source>
        <dbReference type="ARBA" id="ARBA00022692"/>
    </source>
</evidence>
<dbReference type="InterPro" id="IPR001828">
    <property type="entry name" value="ANF_lig-bd_rcpt"/>
</dbReference>
<evidence type="ECO:0000256" key="13">
    <source>
        <dbReference type="RuleBase" id="RU000405"/>
    </source>
</evidence>
<evidence type="ECO:0000256" key="10">
    <source>
        <dbReference type="ARBA" id="ARBA00023180"/>
    </source>
</evidence>
<keyword evidence="15" id="KW-0175">Coiled coil</keyword>
<proteinExistence type="inferred from homology"/>
<evidence type="ECO:0000256" key="12">
    <source>
        <dbReference type="ARBA" id="ARBA00023293"/>
    </source>
</evidence>
<evidence type="ECO:0000256" key="8">
    <source>
        <dbReference type="ARBA" id="ARBA00023136"/>
    </source>
</evidence>
<comment type="subcellular location">
    <subcellularLocation>
        <location evidence="1">Membrane</location>
        <topology evidence="1">Single-pass type I membrane protein</topology>
    </subcellularLocation>
</comment>
<evidence type="ECO:0000259" key="17">
    <source>
        <dbReference type="PROSITE" id="PS50011"/>
    </source>
</evidence>
<evidence type="ECO:0000256" key="14">
    <source>
        <dbReference type="RuleBase" id="RU003431"/>
    </source>
</evidence>
<dbReference type="Pfam" id="PF07714">
    <property type="entry name" value="PK_Tyr_Ser-Thr"/>
    <property type="match status" value="1"/>
</dbReference>
<feature type="domain" description="Protein kinase" evidence="17">
    <location>
        <begin position="551"/>
        <end position="822"/>
    </location>
</feature>
<dbReference type="InterPro" id="IPR050401">
    <property type="entry name" value="Cyclic_nucleotide_synthase"/>
</dbReference>
<dbReference type="PANTHER" id="PTHR11920">
    <property type="entry name" value="GUANYLYL CYCLASE"/>
    <property type="match status" value="1"/>
</dbReference>
<keyword evidence="8 16" id="KW-0472">Membrane</keyword>
<dbReference type="InterPro" id="IPR028082">
    <property type="entry name" value="Peripla_BP_I"/>
</dbReference>